<dbReference type="SMART" id="SM00448">
    <property type="entry name" value="REC"/>
    <property type="match status" value="1"/>
</dbReference>
<protein>
    <submittedName>
        <fullName evidence="4">Response regulator</fullName>
    </submittedName>
</protein>
<dbReference type="PROSITE" id="PS50110">
    <property type="entry name" value="RESPONSE_REGULATORY"/>
    <property type="match status" value="1"/>
</dbReference>
<dbReference type="GO" id="GO:0000160">
    <property type="term" value="P:phosphorelay signal transduction system"/>
    <property type="evidence" value="ECO:0007669"/>
    <property type="project" value="InterPro"/>
</dbReference>
<comment type="caution">
    <text evidence="4">The sequence shown here is derived from an EMBL/GenBank/DDBJ whole genome shotgun (WGS) entry which is preliminary data.</text>
</comment>
<evidence type="ECO:0000256" key="2">
    <source>
        <dbReference type="PROSITE-ProRule" id="PRU00169"/>
    </source>
</evidence>
<dbReference type="InterPro" id="IPR050595">
    <property type="entry name" value="Bact_response_regulator"/>
</dbReference>
<feature type="modified residue" description="4-aspartylphosphate" evidence="2">
    <location>
        <position position="53"/>
    </location>
</feature>
<dbReference type="SUPFAM" id="SSF52172">
    <property type="entry name" value="CheY-like"/>
    <property type="match status" value="1"/>
</dbReference>
<evidence type="ECO:0000259" key="3">
    <source>
        <dbReference type="PROSITE" id="PS50110"/>
    </source>
</evidence>
<dbReference type="InterPro" id="IPR011006">
    <property type="entry name" value="CheY-like_superfamily"/>
</dbReference>
<dbReference type="PANTHER" id="PTHR44591:SF3">
    <property type="entry name" value="RESPONSE REGULATORY DOMAIN-CONTAINING PROTEIN"/>
    <property type="match status" value="1"/>
</dbReference>
<keyword evidence="1 2" id="KW-0597">Phosphoprotein</keyword>
<evidence type="ECO:0000313" key="4">
    <source>
        <dbReference type="EMBL" id="HGS20366.1"/>
    </source>
</evidence>
<dbReference type="AlphaFoldDB" id="A0A7C4PJ95"/>
<dbReference type="CDD" id="cd00156">
    <property type="entry name" value="REC"/>
    <property type="match status" value="1"/>
</dbReference>
<evidence type="ECO:0000256" key="1">
    <source>
        <dbReference type="ARBA" id="ARBA00022553"/>
    </source>
</evidence>
<dbReference type="Pfam" id="PF00072">
    <property type="entry name" value="Response_reg"/>
    <property type="match status" value="1"/>
</dbReference>
<sequence>MKVMLVDDDRTMRSLLKTLLEIEKFDVVAFEDFRQGNILEQIRSEKPDVLIMDIFLRDINGLDILRALRQDRDLAQIKVMMTSGTAMQEECTSAGADAFLLKPYMPDDLLSLIRQVRQPQQ</sequence>
<gene>
    <name evidence="4" type="ORF">ENT37_00670</name>
</gene>
<accession>A0A7C4PJ95</accession>
<reference evidence="4" key="1">
    <citation type="journal article" date="2020" name="mSystems">
        <title>Genome- and Community-Level Interaction Insights into Carbon Utilization and Element Cycling Functions of Hydrothermarchaeota in Hydrothermal Sediment.</title>
        <authorList>
            <person name="Zhou Z."/>
            <person name="Liu Y."/>
            <person name="Xu W."/>
            <person name="Pan J."/>
            <person name="Luo Z.H."/>
            <person name="Li M."/>
        </authorList>
    </citation>
    <scope>NUCLEOTIDE SEQUENCE [LARGE SCALE GENOMIC DNA]</scope>
    <source>
        <strain evidence="4">SpSt-573</strain>
    </source>
</reference>
<name>A0A7C4PJ95_9CHLR</name>
<dbReference type="EMBL" id="DSYK01000032">
    <property type="protein sequence ID" value="HGS20366.1"/>
    <property type="molecule type" value="Genomic_DNA"/>
</dbReference>
<dbReference type="InterPro" id="IPR001789">
    <property type="entry name" value="Sig_transdc_resp-reg_receiver"/>
</dbReference>
<dbReference type="PANTHER" id="PTHR44591">
    <property type="entry name" value="STRESS RESPONSE REGULATOR PROTEIN 1"/>
    <property type="match status" value="1"/>
</dbReference>
<proteinExistence type="predicted"/>
<dbReference type="Gene3D" id="3.40.50.2300">
    <property type="match status" value="1"/>
</dbReference>
<feature type="domain" description="Response regulatory" evidence="3">
    <location>
        <begin position="2"/>
        <end position="117"/>
    </location>
</feature>
<organism evidence="4">
    <name type="scientific">Anaerolinea thermolimosa</name>
    <dbReference type="NCBI Taxonomy" id="229919"/>
    <lineage>
        <taxon>Bacteria</taxon>
        <taxon>Bacillati</taxon>
        <taxon>Chloroflexota</taxon>
        <taxon>Anaerolineae</taxon>
        <taxon>Anaerolineales</taxon>
        <taxon>Anaerolineaceae</taxon>
        <taxon>Anaerolinea</taxon>
    </lineage>
</organism>